<organism evidence="11">
    <name type="scientific">Graphocephala atropunctata</name>
    <dbReference type="NCBI Taxonomy" id="36148"/>
    <lineage>
        <taxon>Eukaryota</taxon>
        <taxon>Metazoa</taxon>
        <taxon>Ecdysozoa</taxon>
        <taxon>Arthropoda</taxon>
        <taxon>Hexapoda</taxon>
        <taxon>Insecta</taxon>
        <taxon>Pterygota</taxon>
        <taxon>Neoptera</taxon>
        <taxon>Paraneoptera</taxon>
        <taxon>Hemiptera</taxon>
        <taxon>Auchenorrhyncha</taxon>
        <taxon>Membracoidea</taxon>
        <taxon>Cicadellidae</taxon>
        <taxon>Cicadellinae</taxon>
        <taxon>Cicadellini</taxon>
        <taxon>Graphocephala</taxon>
    </lineage>
</organism>
<reference evidence="11" key="1">
    <citation type="submission" date="2015-11" db="EMBL/GenBank/DDBJ databases">
        <title>De novo transcriptome assembly of four potential Pierce s Disease insect vectors from Arizona vineyards.</title>
        <authorList>
            <person name="Tassone E.E."/>
        </authorList>
    </citation>
    <scope>NUCLEOTIDE SEQUENCE</scope>
</reference>
<keyword evidence="3 8" id="KW-0863">Zinc-finger</keyword>
<accession>A0A1B6LAG2</accession>
<dbReference type="GO" id="GO:0003677">
    <property type="term" value="F:DNA binding"/>
    <property type="evidence" value="ECO:0007669"/>
    <property type="project" value="TreeGrafter"/>
</dbReference>
<comment type="subcellular location">
    <subcellularLocation>
        <location evidence="1">Nucleus</location>
    </subcellularLocation>
</comment>
<keyword evidence="6" id="KW-0804">Transcription</keyword>
<keyword evidence="4" id="KW-0862">Zinc</keyword>
<evidence type="ECO:0000313" key="11">
    <source>
        <dbReference type="EMBL" id="JAT20697.1"/>
    </source>
</evidence>
<dbReference type="SMART" id="SM00547">
    <property type="entry name" value="ZnF_RBZ"/>
    <property type="match status" value="1"/>
</dbReference>
<feature type="domain" description="RanBP2-type" evidence="10">
    <location>
        <begin position="14"/>
        <end position="45"/>
    </location>
</feature>
<feature type="compositionally biased region" description="Basic residues" evidence="9">
    <location>
        <begin position="83"/>
        <end position="101"/>
    </location>
</feature>
<dbReference type="GO" id="GO:0008270">
    <property type="term" value="F:zinc ion binding"/>
    <property type="evidence" value="ECO:0007669"/>
    <property type="project" value="UniProtKB-KW"/>
</dbReference>
<dbReference type="PROSITE" id="PS01358">
    <property type="entry name" value="ZF_RANBP2_1"/>
    <property type="match status" value="1"/>
</dbReference>
<dbReference type="GO" id="GO:0005634">
    <property type="term" value="C:nucleus"/>
    <property type="evidence" value="ECO:0007669"/>
    <property type="project" value="UniProtKB-SubCell"/>
</dbReference>
<sequence>MSQEEDKSESSEFKPLKPYWNCTVCTFENKSESFKCKMCHVRRGSSSRQSSINPLLATQQYRPTAHANQKKHHLVKHREPGGKGKRQGVKMGRAGKRRQAHAAKISNIDRKSGRSLAITVNNVTVTFTEYKLKPKKTNPNKKNKKNALDFLPQCLVPSEIDSSSKSSFTSQSESLQSYYTDGISNDKMESNGIDQ</sequence>
<evidence type="ECO:0000256" key="3">
    <source>
        <dbReference type="ARBA" id="ARBA00022771"/>
    </source>
</evidence>
<dbReference type="InterPro" id="IPR039958">
    <property type="entry name" value="RYBP/YAF2"/>
</dbReference>
<dbReference type="Pfam" id="PF17219">
    <property type="entry name" value="YAF2_RYBP"/>
    <property type="match status" value="1"/>
</dbReference>
<dbReference type="GO" id="GO:0003712">
    <property type="term" value="F:transcription coregulator activity"/>
    <property type="evidence" value="ECO:0007669"/>
    <property type="project" value="TreeGrafter"/>
</dbReference>
<evidence type="ECO:0000313" key="12">
    <source>
        <dbReference type="EMBL" id="JAT27880.1"/>
    </source>
</evidence>
<dbReference type="InterPro" id="IPR001876">
    <property type="entry name" value="Znf_RanBP2"/>
</dbReference>
<keyword evidence="5" id="KW-0805">Transcription regulation</keyword>
<gene>
    <name evidence="11" type="ORF">g.32094</name>
    <name evidence="12" type="ORF">g.32095</name>
</gene>
<dbReference type="InterPro" id="IPR036443">
    <property type="entry name" value="Znf_RanBP2_sf"/>
</dbReference>
<dbReference type="PANTHER" id="PTHR12920">
    <property type="entry name" value="RYBP AND YAF2-RELATED"/>
    <property type="match status" value="1"/>
</dbReference>
<evidence type="ECO:0000256" key="6">
    <source>
        <dbReference type="ARBA" id="ARBA00023163"/>
    </source>
</evidence>
<dbReference type="GO" id="GO:0045893">
    <property type="term" value="P:positive regulation of DNA-templated transcription"/>
    <property type="evidence" value="ECO:0007669"/>
    <property type="project" value="InterPro"/>
</dbReference>
<evidence type="ECO:0000259" key="10">
    <source>
        <dbReference type="PROSITE" id="PS50199"/>
    </source>
</evidence>
<feature type="region of interest" description="Disordered" evidence="9">
    <location>
        <begin position="159"/>
        <end position="195"/>
    </location>
</feature>
<dbReference type="SUPFAM" id="SSF90209">
    <property type="entry name" value="Ran binding protein zinc finger-like"/>
    <property type="match status" value="1"/>
</dbReference>
<evidence type="ECO:0000256" key="5">
    <source>
        <dbReference type="ARBA" id="ARBA00023015"/>
    </source>
</evidence>
<dbReference type="PANTHER" id="PTHR12920:SF4">
    <property type="entry name" value="GEO03726P1"/>
    <property type="match status" value="1"/>
</dbReference>
<evidence type="ECO:0000256" key="8">
    <source>
        <dbReference type="PROSITE-ProRule" id="PRU00322"/>
    </source>
</evidence>
<dbReference type="EMBL" id="GEBQ01019280">
    <property type="protein sequence ID" value="JAT20697.1"/>
    <property type="molecule type" value="Transcribed_RNA"/>
</dbReference>
<name>A0A1B6LAG2_9HEMI</name>
<protein>
    <recommendedName>
        <fullName evidence="10">RanBP2-type domain-containing protein</fullName>
    </recommendedName>
</protein>
<feature type="compositionally biased region" description="Low complexity" evidence="9">
    <location>
        <begin position="159"/>
        <end position="177"/>
    </location>
</feature>
<dbReference type="Gene3D" id="4.10.1060.10">
    <property type="entry name" value="Zinc finger, RanBP2-type"/>
    <property type="match status" value="1"/>
</dbReference>
<keyword evidence="7" id="KW-0539">Nucleus</keyword>
<dbReference type="AlphaFoldDB" id="A0A1B6LAG2"/>
<feature type="region of interest" description="Disordered" evidence="9">
    <location>
        <begin position="66"/>
        <end position="102"/>
    </location>
</feature>
<evidence type="ECO:0000256" key="1">
    <source>
        <dbReference type="ARBA" id="ARBA00004123"/>
    </source>
</evidence>
<evidence type="ECO:0000256" key="2">
    <source>
        <dbReference type="ARBA" id="ARBA00022723"/>
    </source>
</evidence>
<evidence type="ECO:0000256" key="7">
    <source>
        <dbReference type="ARBA" id="ARBA00023242"/>
    </source>
</evidence>
<dbReference type="InterPro" id="IPR033774">
    <property type="entry name" value="YAF2_RYBP"/>
</dbReference>
<evidence type="ECO:0000256" key="9">
    <source>
        <dbReference type="SAM" id="MobiDB-lite"/>
    </source>
</evidence>
<evidence type="ECO:0000256" key="4">
    <source>
        <dbReference type="ARBA" id="ARBA00022833"/>
    </source>
</evidence>
<proteinExistence type="predicted"/>
<dbReference type="PROSITE" id="PS50199">
    <property type="entry name" value="ZF_RANBP2_2"/>
    <property type="match status" value="1"/>
</dbReference>
<dbReference type="EMBL" id="GEBQ01012097">
    <property type="protein sequence ID" value="JAT27880.1"/>
    <property type="molecule type" value="Transcribed_RNA"/>
</dbReference>
<keyword evidence="2" id="KW-0479">Metal-binding</keyword>